<dbReference type="GO" id="GO:0005739">
    <property type="term" value="C:mitochondrion"/>
    <property type="evidence" value="ECO:0007669"/>
    <property type="project" value="UniProtKB-ARBA"/>
</dbReference>
<sequence>MGGGSGDRRWLERGVLEWFIGFTEGDGSFVVTGGKSVFSIHLHLADLPLLYFIQNQLNMGNVYLNKDSATFIVKAKKDILALIAIFNGNLFLRKRQIQFEKWVINYNIKNKTNIEIKPNQFQPGPLSFISIRK</sequence>
<dbReference type="Gene3D" id="3.10.28.10">
    <property type="entry name" value="Homing endonucleases"/>
    <property type="match status" value="1"/>
</dbReference>
<dbReference type="PANTHER" id="PTHR36181:SF2">
    <property type="entry name" value="INTRON-ENCODED ENDONUCLEASE AI3-RELATED"/>
    <property type="match status" value="1"/>
</dbReference>
<accession>A0A8K1I859</accession>
<dbReference type="PANTHER" id="PTHR36181">
    <property type="entry name" value="INTRON-ENCODED ENDONUCLEASE AI3-RELATED"/>
    <property type="match status" value="1"/>
</dbReference>
<geneLocation type="mitochondrion" evidence="2"/>
<name>A0A8K1I859_9PEZI</name>
<dbReference type="InterPro" id="IPR051289">
    <property type="entry name" value="LAGLIDADG_Endonuclease"/>
</dbReference>
<dbReference type="RefSeq" id="YP_010218787.1">
    <property type="nucleotide sequence ID" value="NC_058917.1"/>
</dbReference>
<dbReference type="EMBL" id="MW538937">
    <property type="protein sequence ID" value="UBU98594.1"/>
    <property type="molecule type" value="Genomic_DNA"/>
</dbReference>
<dbReference type="InterPro" id="IPR027434">
    <property type="entry name" value="Homing_endonucl"/>
</dbReference>
<dbReference type="InterPro" id="IPR004860">
    <property type="entry name" value="LAGLIDADG_dom"/>
</dbReference>
<keyword evidence="2" id="KW-0378">Hydrolase</keyword>
<keyword evidence="2" id="KW-0496">Mitochondrion</keyword>
<gene>
    <name evidence="2" type="primary">orf133B</name>
</gene>
<organism evidence="2">
    <name type="scientific">Morchella brunnea</name>
    <dbReference type="NCBI Taxonomy" id="1174671"/>
    <lineage>
        <taxon>Eukaryota</taxon>
        <taxon>Fungi</taxon>
        <taxon>Dikarya</taxon>
        <taxon>Ascomycota</taxon>
        <taxon>Pezizomycotina</taxon>
        <taxon>Pezizomycetes</taxon>
        <taxon>Pezizales</taxon>
        <taxon>Morchellaceae</taxon>
        <taxon>Morchella</taxon>
    </lineage>
</organism>
<feature type="domain" description="Homing endonuclease LAGLIDADG" evidence="1">
    <location>
        <begin position="20"/>
        <end position="103"/>
    </location>
</feature>
<dbReference type="GeneID" id="68665254"/>
<dbReference type="AlphaFoldDB" id="A0A8K1I859"/>
<keyword evidence="2" id="KW-0540">Nuclease</keyword>
<dbReference type="SUPFAM" id="SSF55608">
    <property type="entry name" value="Homing endonucleases"/>
    <property type="match status" value="1"/>
</dbReference>
<dbReference type="Pfam" id="PF00961">
    <property type="entry name" value="LAGLIDADG_1"/>
    <property type="match status" value="1"/>
</dbReference>
<proteinExistence type="predicted"/>
<protein>
    <submittedName>
        <fullName evidence="2">LAGLIDADG endonuclease</fullName>
    </submittedName>
</protein>
<dbReference type="GO" id="GO:0004519">
    <property type="term" value="F:endonuclease activity"/>
    <property type="evidence" value="ECO:0007669"/>
    <property type="project" value="UniProtKB-KW"/>
</dbReference>
<keyword evidence="2" id="KW-0255">Endonuclease</keyword>
<reference evidence="2" key="1">
    <citation type="submission" date="2021-01" db="EMBL/GenBank/DDBJ databases">
        <authorList>
            <person name="Sun H.-H."/>
            <person name="Zhang S."/>
            <person name="Zhang Y.-J."/>
        </authorList>
    </citation>
    <scope>NUCLEOTIDE SEQUENCE</scope>
    <source>
        <strain evidence="2">CMM1</strain>
    </source>
</reference>
<evidence type="ECO:0000259" key="1">
    <source>
        <dbReference type="Pfam" id="PF00961"/>
    </source>
</evidence>
<evidence type="ECO:0000313" key="2">
    <source>
        <dbReference type="EMBL" id="UBU98594.1"/>
    </source>
</evidence>